<dbReference type="Proteomes" id="UP000248484">
    <property type="component" value="Unplaced"/>
</dbReference>
<keyword evidence="3" id="KW-0648">Protein biosynthesis</keyword>
<proteinExistence type="predicted"/>
<name>A0A455B652_PHYMC</name>
<dbReference type="GO" id="GO:0005852">
    <property type="term" value="C:eukaryotic translation initiation factor 3 complex"/>
    <property type="evidence" value="ECO:0007669"/>
    <property type="project" value="InterPro"/>
</dbReference>
<dbReference type="AlphaFoldDB" id="A0A455B652"/>
<evidence type="ECO:0000256" key="1">
    <source>
        <dbReference type="ARBA" id="ARBA00022490"/>
    </source>
</evidence>
<evidence type="ECO:0000256" key="3">
    <source>
        <dbReference type="ARBA" id="ARBA00022917"/>
    </source>
</evidence>
<feature type="non-terminal residue" evidence="5">
    <location>
        <position position="95"/>
    </location>
</feature>
<protein>
    <submittedName>
        <fullName evidence="5">Eukaryotic translation initiation factor 3 subunit L-like</fullName>
    </submittedName>
</protein>
<dbReference type="InterPro" id="IPR019382">
    <property type="entry name" value="eIF3l"/>
</dbReference>
<evidence type="ECO:0000313" key="4">
    <source>
        <dbReference type="Proteomes" id="UP000248484"/>
    </source>
</evidence>
<organism evidence="4 5">
    <name type="scientific">Physeter macrocephalus</name>
    <name type="common">Sperm whale</name>
    <name type="synonym">Physeter catodon</name>
    <dbReference type="NCBI Taxonomy" id="9755"/>
    <lineage>
        <taxon>Eukaryota</taxon>
        <taxon>Metazoa</taxon>
        <taxon>Chordata</taxon>
        <taxon>Craniata</taxon>
        <taxon>Vertebrata</taxon>
        <taxon>Euteleostomi</taxon>
        <taxon>Mammalia</taxon>
        <taxon>Eutheria</taxon>
        <taxon>Laurasiatheria</taxon>
        <taxon>Artiodactyla</taxon>
        <taxon>Whippomorpha</taxon>
        <taxon>Cetacea</taxon>
        <taxon>Odontoceti</taxon>
        <taxon>Physeteridae</taxon>
        <taxon>Physeter</taxon>
    </lineage>
</organism>
<sequence length="95" mass="11320">MNKSVDRMYVLVMLCASLCNVKLDEGLMQTIREKYTDKYYKLQQENEDTYYELFTWSCPKFINPAMPAFEDPQALEQFSNSHAEVQLRQCKMFLK</sequence>
<dbReference type="OrthoDB" id="15082at2759"/>
<dbReference type="GO" id="GO:0003743">
    <property type="term" value="F:translation initiation factor activity"/>
    <property type="evidence" value="ECO:0007669"/>
    <property type="project" value="UniProtKB-KW"/>
</dbReference>
<gene>
    <name evidence="5" type="primary">LOC114485913</name>
</gene>
<accession>A0A455B652</accession>
<dbReference type="PANTHER" id="PTHR13242">
    <property type="entry name" value="EUKARYOTIC TRANSLATION INITIATION FACTOR 3"/>
    <property type="match status" value="1"/>
</dbReference>
<evidence type="ECO:0000256" key="2">
    <source>
        <dbReference type="ARBA" id="ARBA00022540"/>
    </source>
</evidence>
<dbReference type="GeneID" id="114485913"/>
<dbReference type="RefSeq" id="XP_028343508.1">
    <property type="nucleotide sequence ID" value="XM_028487707.2"/>
</dbReference>
<keyword evidence="4" id="KW-1185">Reference proteome</keyword>
<dbReference type="PANTHER" id="PTHR13242:SF0">
    <property type="entry name" value="EUKARYOTIC TRANSLATION INITIATION FACTOR 3 SUBUNIT L"/>
    <property type="match status" value="1"/>
</dbReference>
<keyword evidence="2" id="KW-0396">Initiation factor</keyword>
<dbReference type="KEGG" id="pcad:114485913"/>
<evidence type="ECO:0000313" key="5">
    <source>
        <dbReference type="RefSeq" id="XP_028343508.1"/>
    </source>
</evidence>
<dbReference type="InParanoid" id="A0A455B652"/>
<keyword evidence="1" id="KW-0963">Cytoplasm</keyword>
<dbReference type="Pfam" id="PF10255">
    <property type="entry name" value="Paf67"/>
    <property type="match status" value="1"/>
</dbReference>
<reference evidence="5" key="1">
    <citation type="submission" date="2025-08" db="UniProtKB">
        <authorList>
            <consortium name="RefSeq"/>
        </authorList>
    </citation>
    <scope>IDENTIFICATION</scope>
    <source>
        <tissue evidence="5">Muscle</tissue>
    </source>
</reference>